<name>A0A2W5SJN5_ANCNO</name>
<evidence type="ECO:0000313" key="2">
    <source>
        <dbReference type="Proteomes" id="UP000248887"/>
    </source>
</evidence>
<dbReference type="EMBL" id="QFQD01000024">
    <property type="protein sequence ID" value="PZQ83087.1"/>
    <property type="molecule type" value="Genomic_DNA"/>
</dbReference>
<comment type="caution">
    <text evidence="1">The sequence shown here is derived from an EMBL/GenBank/DDBJ whole genome shotgun (WGS) entry which is preliminary data.</text>
</comment>
<proteinExistence type="predicted"/>
<organism evidence="1 2">
    <name type="scientific">Ancylobacter novellus</name>
    <name type="common">Thiobacillus novellus</name>
    <dbReference type="NCBI Taxonomy" id="921"/>
    <lineage>
        <taxon>Bacteria</taxon>
        <taxon>Pseudomonadati</taxon>
        <taxon>Pseudomonadota</taxon>
        <taxon>Alphaproteobacteria</taxon>
        <taxon>Hyphomicrobiales</taxon>
        <taxon>Xanthobacteraceae</taxon>
        <taxon>Ancylobacter</taxon>
    </lineage>
</organism>
<sequence>MSITMMSLAANPGTSSYSSYVSKAMPLMEPFHSIGVTMTAWCGRATKVEVCGARGVDVGGGCQA</sequence>
<reference evidence="1 2" key="1">
    <citation type="submission" date="2017-08" db="EMBL/GenBank/DDBJ databases">
        <title>Infants hospitalized years apart are colonized by the same room-sourced microbial strains.</title>
        <authorList>
            <person name="Brooks B."/>
            <person name="Olm M.R."/>
            <person name="Firek B.A."/>
            <person name="Baker R."/>
            <person name="Thomas B.C."/>
            <person name="Morowitz M.J."/>
            <person name="Banfield J.F."/>
        </authorList>
    </citation>
    <scope>NUCLEOTIDE SEQUENCE [LARGE SCALE GENOMIC DNA]</scope>
    <source>
        <strain evidence="1">S2_005_001_R2_27</strain>
    </source>
</reference>
<evidence type="ECO:0000313" key="1">
    <source>
        <dbReference type="EMBL" id="PZQ83087.1"/>
    </source>
</evidence>
<gene>
    <name evidence="1" type="ORF">DI549_09400</name>
</gene>
<dbReference type="Proteomes" id="UP000248887">
    <property type="component" value="Unassembled WGS sequence"/>
</dbReference>
<dbReference type="AlphaFoldDB" id="A0A2W5SJN5"/>
<protein>
    <submittedName>
        <fullName evidence="1">Uncharacterized protein</fullName>
    </submittedName>
</protein>
<accession>A0A2W5SJN5</accession>